<dbReference type="Proteomes" id="UP000028582">
    <property type="component" value="Unassembled WGS sequence"/>
</dbReference>
<name>A0A081APB8_PHYNI</name>
<dbReference type="EMBL" id="ANJA01000971">
    <property type="protein sequence ID" value="ETO80729.1"/>
    <property type="molecule type" value="Genomic_DNA"/>
</dbReference>
<evidence type="ECO:0000313" key="2">
    <source>
        <dbReference type="EMBL" id="ETO80729.1"/>
    </source>
</evidence>
<dbReference type="AlphaFoldDB" id="A0A081APB8"/>
<evidence type="ECO:0000256" key="1">
    <source>
        <dbReference type="SAM" id="MobiDB-lite"/>
    </source>
</evidence>
<proteinExistence type="predicted"/>
<organism evidence="2 3">
    <name type="scientific">Phytophthora nicotianae P1976</name>
    <dbReference type="NCBI Taxonomy" id="1317066"/>
    <lineage>
        <taxon>Eukaryota</taxon>
        <taxon>Sar</taxon>
        <taxon>Stramenopiles</taxon>
        <taxon>Oomycota</taxon>
        <taxon>Peronosporomycetes</taxon>
        <taxon>Peronosporales</taxon>
        <taxon>Peronosporaceae</taxon>
        <taxon>Phytophthora</taxon>
    </lineage>
</organism>
<evidence type="ECO:0000313" key="3">
    <source>
        <dbReference type="Proteomes" id="UP000028582"/>
    </source>
</evidence>
<feature type="region of interest" description="Disordered" evidence="1">
    <location>
        <begin position="60"/>
        <end position="95"/>
    </location>
</feature>
<gene>
    <name evidence="2" type="ORF">F444_04834</name>
</gene>
<protein>
    <submittedName>
        <fullName evidence="2">Uncharacterized protein</fullName>
    </submittedName>
</protein>
<sequence>MDPTTGAFVVVHAVTVMDRAATVVEIWTAVYAEPWLHVAVVVEAVVTEALRRRRPSALYTWNRSSSREAPHRTAGTTKHQDNRPNEPEGNELATSALRGEVAVPYQVT</sequence>
<accession>A0A081APB8</accession>
<comment type="caution">
    <text evidence="2">The sequence shown here is derived from an EMBL/GenBank/DDBJ whole genome shotgun (WGS) entry which is preliminary data.</text>
</comment>
<reference evidence="2 3" key="1">
    <citation type="submission" date="2013-11" db="EMBL/GenBank/DDBJ databases">
        <title>The Genome Sequence of Phytophthora parasitica P1976.</title>
        <authorList>
            <consortium name="The Broad Institute Genomics Platform"/>
            <person name="Russ C."/>
            <person name="Tyler B."/>
            <person name="Panabieres F."/>
            <person name="Shan W."/>
            <person name="Tripathy S."/>
            <person name="Grunwald N."/>
            <person name="Machado M."/>
            <person name="Johnson C.S."/>
            <person name="Walker B."/>
            <person name="Young S."/>
            <person name="Zeng Q."/>
            <person name="Gargeya S."/>
            <person name="Fitzgerald M."/>
            <person name="Haas B."/>
            <person name="Abouelleil A."/>
            <person name="Allen A.W."/>
            <person name="Alvarado L."/>
            <person name="Arachchi H.M."/>
            <person name="Berlin A.M."/>
            <person name="Chapman S.B."/>
            <person name="Gainer-Dewar J."/>
            <person name="Goldberg J."/>
            <person name="Griggs A."/>
            <person name="Gujja S."/>
            <person name="Hansen M."/>
            <person name="Howarth C."/>
            <person name="Imamovic A."/>
            <person name="Ireland A."/>
            <person name="Larimer J."/>
            <person name="McCowan C."/>
            <person name="Murphy C."/>
            <person name="Pearson M."/>
            <person name="Poon T.W."/>
            <person name="Priest M."/>
            <person name="Roberts A."/>
            <person name="Saif S."/>
            <person name="Shea T."/>
            <person name="Sisk P."/>
            <person name="Sykes S."/>
            <person name="Wortman J."/>
            <person name="Nusbaum C."/>
            <person name="Birren B."/>
        </authorList>
    </citation>
    <scope>NUCLEOTIDE SEQUENCE [LARGE SCALE GENOMIC DNA]</scope>
    <source>
        <strain evidence="2 3">P1976</strain>
    </source>
</reference>